<feature type="non-terminal residue" evidence="2">
    <location>
        <position position="48"/>
    </location>
</feature>
<protein>
    <submittedName>
        <fullName evidence="2">Uncharacterized protein</fullName>
    </submittedName>
</protein>
<evidence type="ECO:0000313" key="2">
    <source>
        <dbReference type="EMBL" id="MCI47975.1"/>
    </source>
</evidence>
<dbReference type="Proteomes" id="UP000265520">
    <property type="component" value="Unassembled WGS sequence"/>
</dbReference>
<evidence type="ECO:0000256" key="1">
    <source>
        <dbReference type="SAM" id="MobiDB-lite"/>
    </source>
</evidence>
<accession>A0A392SJ43</accession>
<organism evidence="2 3">
    <name type="scientific">Trifolium medium</name>
    <dbReference type="NCBI Taxonomy" id="97028"/>
    <lineage>
        <taxon>Eukaryota</taxon>
        <taxon>Viridiplantae</taxon>
        <taxon>Streptophyta</taxon>
        <taxon>Embryophyta</taxon>
        <taxon>Tracheophyta</taxon>
        <taxon>Spermatophyta</taxon>
        <taxon>Magnoliopsida</taxon>
        <taxon>eudicotyledons</taxon>
        <taxon>Gunneridae</taxon>
        <taxon>Pentapetalae</taxon>
        <taxon>rosids</taxon>
        <taxon>fabids</taxon>
        <taxon>Fabales</taxon>
        <taxon>Fabaceae</taxon>
        <taxon>Papilionoideae</taxon>
        <taxon>50 kb inversion clade</taxon>
        <taxon>NPAAA clade</taxon>
        <taxon>Hologalegina</taxon>
        <taxon>IRL clade</taxon>
        <taxon>Trifolieae</taxon>
        <taxon>Trifolium</taxon>
    </lineage>
</organism>
<proteinExistence type="predicted"/>
<keyword evidence="3" id="KW-1185">Reference proteome</keyword>
<feature type="region of interest" description="Disordered" evidence="1">
    <location>
        <begin position="1"/>
        <end position="48"/>
    </location>
</feature>
<dbReference type="AlphaFoldDB" id="A0A392SJ43"/>
<dbReference type="EMBL" id="LXQA010379701">
    <property type="protein sequence ID" value="MCI47975.1"/>
    <property type="molecule type" value="Genomic_DNA"/>
</dbReference>
<name>A0A392SJ43_9FABA</name>
<comment type="caution">
    <text evidence="2">The sequence shown here is derived from an EMBL/GenBank/DDBJ whole genome shotgun (WGS) entry which is preliminary data.</text>
</comment>
<reference evidence="2 3" key="1">
    <citation type="journal article" date="2018" name="Front. Plant Sci.">
        <title>Red Clover (Trifolium pratense) and Zigzag Clover (T. medium) - A Picture of Genomic Similarities and Differences.</title>
        <authorList>
            <person name="Dluhosova J."/>
            <person name="Istvanek J."/>
            <person name="Nedelnik J."/>
            <person name="Repkova J."/>
        </authorList>
    </citation>
    <scope>NUCLEOTIDE SEQUENCE [LARGE SCALE GENOMIC DNA]</scope>
    <source>
        <strain evidence="3">cv. 10/8</strain>
        <tissue evidence="2">Leaf</tissue>
    </source>
</reference>
<sequence length="48" mass="5340">MTRNQIRAPEALPREQRQAKITTTTVPTAEERPKTEKLLQHGKEGGAA</sequence>
<evidence type="ECO:0000313" key="3">
    <source>
        <dbReference type="Proteomes" id="UP000265520"/>
    </source>
</evidence>
<feature type="compositionally biased region" description="Basic and acidic residues" evidence="1">
    <location>
        <begin position="29"/>
        <end position="48"/>
    </location>
</feature>